<feature type="domain" description="VOC" evidence="1">
    <location>
        <begin position="9"/>
        <end position="132"/>
    </location>
</feature>
<dbReference type="PROSITE" id="PS51819">
    <property type="entry name" value="VOC"/>
    <property type="match status" value="1"/>
</dbReference>
<comment type="caution">
    <text evidence="2">The sequence shown here is derived from an EMBL/GenBank/DDBJ whole genome shotgun (WGS) entry which is preliminary data.</text>
</comment>
<accession>A0A367PA44</accession>
<dbReference type="Gene3D" id="3.10.180.10">
    <property type="entry name" value="2,3-Dihydroxybiphenyl 1,2-Dioxygenase, domain 1"/>
    <property type="match status" value="1"/>
</dbReference>
<dbReference type="Proteomes" id="UP000253501">
    <property type="component" value="Unassembled WGS sequence"/>
</dbReference>
<dbReference type="InterPro" id="IPR037523">
    <property type="entry name" value="VOC_core"/>
</dbReference>
<sequence length="191" mass="21972">MDSSQFGLRFSHIGIYVTDIDALSRFYKDMLGYTETDRGELEGPEGKFGLVFLSRDPDEHHQIVMVAGRPTGLTFNTINQISMKADSVETLQKYYRILQQSPATEITAITHGNAISVYFCDPERNRVELYVDTPWYVSQPCRVEAPIESSPAELMAWAECHARSLPGFRPRSEWRREMERRMQADRQRTGT</sequence>
<dbReference type="SUPFAM" id="SSF54593">
    <property type="entry name" value="Glyoxalase/Bleomycin resistance protein/Dihydroxybiphenyl dioxygenase"/>
    <property type="match status" value="1"/>
</dbReference>
<dbReference type="RefSeq" id="WP_114135725.1">
    <property type="nucleotide sequence ID" value="NZ_CP068436.1"/>
</dbReference>
<name>A0A367PA44_CUPNE</name>
<proteinExistence type="predicted"/>
<dbReference type="Pfam" id="PF00903">
    <property type="entry name" value="Glyoxalase"/>
    <property type="match status" value="1"/>
</dbReference>
<organism evidence="2 3">
    <name type="scientific">Cupriavidus necator</name>
    <name type="common">Alcaligenes eutrophus</name>
    <name type="synonym">Ralstonia eutropha</name>
    <dbReference type="NCBI Taxonomy" id="106590"/>
    <lineage>
        <taxon>Bacteria</taxon>
        <taxon>Pseudomonadati</taxon>
        <taxon>Pseudomonadota</taxon>
        <taxon>Betaproteobacteria</taxon>
        <taxon>Burkholderiales</taxon>
        <taxon>Burkholderiaceae</taxon>
        <taxon>Cupriavidus</taxon>
    </lineage>
</organism>
<protein>
    <submittedName>
        <fullName evidence="2">Glyoxalase</fullName>
    </submittedName>
</protein>
<dbReference type="AlphaFoldDB" id="A0A367PA44"/>
<reference evidence="2 3" key="1">
    <citation type="submission" date="2018-04" db="EMBL/GenBank/DDBJ databases">
        <title>Cupriavidus necator CR12 genome sequencing and assembly.</title>
        <authorList>
            <person name="Ben Fekih I."/>
            <person name="Mazhar H.S."/>
            <person name="Bello S.K."/>
            <person name="Rensing C."/>
        </authorList>
    </citation>
    <scope>NUCLEOTIDE SEQUENCE [LARGE SCALE GENOMIC DNA]</scope>
    <source>
        <strain evidence="2 3">CR12</strain>
    </source>
</reference>
<evidence type="ECO:0000313" key="2">
    <source>
        <dbReference type="EMBL" id="RCJ04087.1"/>
    </source>
</evidence>
<evidence type="ECO:0000313" key="3">
    <source>
        <dbReference type="Proteomes" id="UP000253501"/>
    </source>
</evidence>
<dbReference type="EMBL" id="QDHA01000113">
    <property type="protein sequence ID" value="RCJ04087.1"/>
    <property type="molecule type" value="Genomic_DNA"/>
</dbReference>
<gene>
    <name evidence="2" type="ORF">DDK22_33760</name>
</gene>
<dbReference type="InterPro" id="IPR029068">
    <property type="entry name" value="Glyas_Bleomycin-R_OHBP_Dase"/>
</dbReference>
<evidence type="ECO:0000259" key="1">
    <source>
        <dbReference type="PROSITE" id="PS51819"/>
    </source>
</evidence>
<dbReference type="InterPro" id="IPR004360">
    <property type="entry name" value="Glyas_Fos-R_dOase_dom"/>
</dbReference>